<comment type="caution">
    <text evidence="1">The sequence shown here is derived from an EMBL/GenBank/DDBJ whole genome shotgun (WGS) entry which is preliminary data.</text>
</comment>
<organism evidence="1 2">
    <name type="scientific">Choristoneura fumiferana</name>
    <name type="common">Spruce budworm moth</name>
    <name type="synonym">Archips fumiferana</name>
    <dbReference type="NCBI Taxonomy" id="7141"/>
    <lineage>
        <taxon>Eukaryota</taxon>
        <taxon>Metazoa</taxon>
        <taxon>Ecdysozoa</taxon>
        <taxon>Arthropoda</taxon>
        <taxon>Hexapoda</taxon>
        <taxon>Insecta</taxon>
        <taxon>Pterygota</taxon>
        <taxon>Neoptera</taxon>
        <taxon>Endopterygota</taxon>
        <taxon>Lepidoptera</taxon>
        <taxon>Glossata</taxon>
        <taxon>Ditrysia</taxon>
        <taxon>Tortricoidea</taxon>
        <taxon>Tortricidae</taxon>
        <taxon>Tortricinae</taxon>
        <taxon>Choristoneura</taxon>
    </lineage>
</organism>
<name>A0ACC0JGL7_CHOFU</name>
<reference evidence="1 2" key="1">
    <citation type="journal article" date="2022" name="Genome Biol. Evol.">
        <title>The Spruce Budworm Genome: Reconstructing the Evolutionary History of Antifreeze Proteins.</title>
        <authorList>
            <person name="Beliveau C."/>
            <person name="Gagne P."/>
            <person name="Picq S."/>
            <person name="Vernygora O."/>
            <person name="Keeling C.I."/>
            <person name="Pinkney K."/>
            <person name="Doucet D."/>
            <person name="Wen F."/>
            <person name="Johnston J.S."/>
            <person name="Maaroufi H."/>
            <person name="Boyle B."/>
            <person name="Laroche J."/>
            <person name="Dewar K."/>
            <person name="Juretic N."/>
            <person name="Blackburn G."/>
            <person name="Nisole A."/>
            <person name="Brunet B."/>
            <person name="Brandao M."/>
            <person name="Lumley L."/>
            <person name="Duan J."/>
            <person name="Quan G."/>
            <person name="Lucarotti C.J."/>
            <person name="Roe A.D."/>
            <person name="Sperling F.A.H."/>
            <person name="Levesque R.C."/>
            <person name="Cusson M."/>
        </authorList>
    </citation>
    <scope>NUCLEOTIDE SEQUENCE [LARGE SCALE GENOMIC DNA]</scope>
    <source>
        <strain evidence="1">Glfc:IPQL:Cfum</strain>
    </source>
</reference>
<evidence type="ECO:0000313" key="1">
    <source>
        <dbReference type="EMBL" id="KAI8423258.1"/>
    </source>
</evidence>
<dbReference type="Proteomes" id="UP001064048">
    <property type="component" value="Chromosome 25"/>
</dbReference>
<dbReference type="EMBL" id="CM046125">
    <property type="protein sequence ID" value="KAI8423258.1"/>
    <property type="molecule type" value="Genomic_DNA"/>
</dbReference>
<accession>A0ACC0JGL7</accession>
<gene>
    <name evidence="1" type="ORF">MSG28_014287</name>
</gene>
<protein>
    <submittedName>
        <fullName evidence="1">Uncharacterized protein</fullName>
    </submittedName>
</protein>
<keyword evidence="2" id="KW-1185">Reference proteome</keyword>
<sequence>MNLALPKKTIEIKIKMLGKQITLPRLFTKRKIAIDESSTNDIANHKRRKKPLTPEQKHANKTTMLNNDARNYRISVYLKEQEWLKKQSDSDPPEHLNDVLKKLKRKAEKRKIKEAEILKKEVQKNLLRELKLKAKAELKLKKQMKKQLIAEEKKKHREQKKLMNVQTVKQVPKTTEKKKHRKQKTLSKIKEEVLPEESSISFAEKLLSNVVKEMSSSDKGEHDVGVAAEQETCTCAAQCTLRCQGETVRKVNVGTMHNNAYKHTDCTGNTMTDTICTHVAIDYNDKPKRRRVKVVKKSNQSTTTDKQTLVDVSTITGDWWSPIVERKKNITLEKKTGDYSINQKEKMMEDKSNRRMSAKRFAPIKNHEHHKTKETKRREIELWLWGSPSFTEGNDKLQSSQKSRAIQKGREKASRASKWNGKEYDIPEFSPSDSVAMLKIAIENATGVRPDRQKLLNVKFQDNYTLAELNLKPNLKIMMMGSLEEAIQGALARPECGDDVVNDLDLDDEEVDYSSKNTIMFDDIRRNFIMNPKSGLKIRPFRQAHLNRDKDRELVHLSTYLLDIAQYCDDFDTLNHKKWEKYKPDRKSHSASKRKAEDSSPSSHKE</sequence>
<evidence type="ECO:0000313" key="2">
    <source>
        <dbReference type="Proteomes" id="UP001064048"/>
    </source>
</evidence>
<proteinExistence type="predicted"/>